<reference evidence="1 2" key="1">
    <citation type="journal article" date="2015" name="Stand. Genomic Sci.">
        <title>Genomic Encyclopedia of Bacterial and Archaeal Type Strains, Phase III: the genomes of soil and plant-associated and newly described type strains.</title>
        <authorList>
            <person name="Whitman W.B."/>
            <person name="Woyke T."/>
            <person name="Klenk H.P."/>
            <person name="Zhou Y."/>
            <person name="Lilburn T.G."/>
            <person name="Beck B.J."/>
            <person name="De Vos P."/>
            <person name="Vandamme P."/>
            <person name="Eisen J.A."/>
            <person name="Garrity G."/>
            <person name="Hugenholtz P."/>
            <person name="Kyrpides N.C."/>
        </authorList>
    </citation>
    <scope>NUCLEOTIDE SEQUENCE [LARGE SCALE GENOMIC DNA]</scope>
    <source>
        <strain evidence="1 2">VKM Ac-2538</strain>
    </source>
</reference>
<dbReference type="EMBL" id="SLWM01000011">
    <property type="protein sequence ID" value="TCO18775.1"/>
    <property type="molecule type" value="Genomic_DNA"/>
</dbReference>
<keyword evidence="2" id="KW-1185">Reference proteome</keyword>
<proteinExistence type="predicted"/>
<accession>A0ABY2BFH0</accession>
<evidence type="ECO:0000313" key="2">
    <source>
        <dbReference type="Proteomes" id="UP000295818"/>
    </source>
</evidence>
<sequence>MSDATGTLKPGPLFEHAARLHRLHPDGPLPNDGQPFPDEAFHREIRPLRPADQQAIGQDVARLLDDHFARTGSAPGELAGAFHNFYVSIHEIDHLIAAAERADRAQVRHTGRWLVRHGTDRCAVTVGLALLAAVGTVEDIPLIQTIGLLSNRFGPLAAAALERLPGGAAAILWLADRVSGWGRVFVVEALCRLDDPSAHPWLLRRACDGEFLNGYFAGRVAVATRLHDAGDEFDDPEVVDHTGRLLLTMSYCEGMGTSLSTYKHSATVLAVHARQAALLPPTLERVFVLAMLAQHLTCEPLPRAVCTPAQQQELLATYRSTLDLGSWKRAAQVGLDANDQRMLTLVKFLGLRR</sequence>
<organism evidence="1 2">
    <name type="scientific">Kribbella orskensis</name>
    <dbReference type="NCBI Taxonomy" id="2512216"/>
    <lineage>
        <taxon>Bacteria</taxon>
        <taxon>Bacillati</taxon>
        <taxon>Actinomycetota</taxon>
        <taxon>Actinomycetes</taxon>
        <taxon>Propionibacteriales</taxon>
        <taxon>Kribbellaceae</taxon>
        <taxon>Kribbella</taxon>
    </lineage>
</organism>
<comment type="caution">
    <text evidence="1">The sequence shown here is derived from an EMBL/GenBank/DDBJ whole genome shotgun (WGS) entry which is preliminary data.</text>
</comment>
<gene>
    <name evidence="1" type="ORF">EV644_11113</name>
</gene>
<dbReference type="Proteomes" id="UP000295818">
    <property type="component" value="Unassembled WGS sequence"/>
</dbReference>
<protein>
    <submittedName>
        <fullName evidence="1">Uncharacterized protein</fullName>
    </submittedName>
</protein>
<name>A0ABY2BFH0_9ACTN</name>
<evidence type="ECO:0000313" key="1">
    <source>
        <dbReference type="EMBL" id="TCO18775.1"/>
    </source>
</evidence>